<gene>
    <name evidence="8" type="primary">acpS</name>
    <name evidence="10" type="ORF">SAMN06295964_0779</name>
</gene>
<comment type="cofactor">
    <cofactor evidence="8">
        <name>Mg(2+)</name>
        <dbReference type="ChEBI" id="CHEBI:18420"/>
    </cofactor>
</comment>
<dbReference type="InterPro" id="IPR008278">
    <property type="entry name" value="4-PPantetheinyl_Trfase_dom"/>
</dbReference>
<keyword evidence="5 8" id="KW-0460">Magnesium</keyword>
<accession>A0A1T4YTA4</accession>
<feature type="binding site" evidence="8">
    <location>
        <position position="10"/>
    </location>
    <ligand>
        <name>Mg(2+)</name>
        <dbReference type="ChEBI" id="CHEBI:18420"/>
    </ligand>
</feature>
<keyword evidence="11" id="KW-1185">Reference proteome</keyword>
<dbReference type="NCBIfam" id="TIGR00516">
    <property type="entry name" value="acpS"/>
    <property type="match status" value="1"/>
</dbReference>
<keyword evidence="8" id="KW-0963">Cytoplasm</keyword>
<comment type="similarity">
    <text evidence="8">Belongs to the P-Pant transferase superfamily. AcpS family.</text>
</comment>
<evidence type="ECO:0000256" key="4">
    <source>
        <dbReference type="ARBA" id="ARBA00022832"/>
    </source>
</evidence>
<keyword evidence="6 8" id="KW-0443">Lipid metabolism</keyword>
<keyword evidence="1 8" id="KW-0444">Lipid biosynthesis</keyword>
<dbReference type="GO" id="GO:0000287">
    <property type="term" value="F:magnesium ion binding"/>
    <property type="evidence" value="ECO:0007669"/>
    <property type="project" value="UniProtKB-UniRule"/>
</dbReference>
<evidence type="ECO:0000313" key="10">
    <source>
        <dbReference type="EMBL" id="SKB04970.1"/>
    </source>
</evidence>
<evidence type="ECO:0000256" key="2">
    <source>
        <dbReference type="ARBA" id="ARBA00022679"/>
    </source>
</evidence>
<dbReference type="NCBIfam" id="TIGR00556">
    <property type="entry name" value="pantethn_trn"/>
    <property type="match status" value="1"/>
</dbReference>
<dbReference type="Gene3D" id="3.90.470.20">
    <property type="entry name" value="4'-phosphopantetheinyl transferase domain"/>
    <property type="match status" value="1"/>
</dbReference>
<dbReference type="SUPFAM" id="SSF56214">
    <property type="entry name" value="4'-phosphopantetheinyl transferase"/>
    <property type="match status" value="1"/>
</dbReference>
<dbReference type="EC" id="2.7.8.7" evidence="8"/>
<keyword evidence="2 8" id="KW-0808">Transferase</keyword>
<keyword evidence="3 8" id="KW-0479">Metal-binding</keyword>
<dbReference type="HAMAP" id="MF_00101">
    <property type="entry name" value="AcpS"/>
    <property type="match status" value="1"/>
</dbReference>
<evidence type="ECO:0000256" key="6">
    <source>
        <dbReference type="ARBA" id="ARBA00023098"/>
    </source>
</evidence>
<evidence type="ECO:0000256" key="5">
    <source>
        <dbReference type="ARBA" id="ARBA00022842"/>
    </source>
</evidence>
<comment type="function">
    <text evidence="8">Transfers the 4'-phosphopantetheine moiety from coenzyme A to a Ser of acyl-carrier-protein.</text>
</comment>
<dbReference type="GO" id="GO:0006633">
    <property type="term" value="P:fatty acid biosynthetic process"/>
    <property type="evidence" value="ECO:0007669"/>
    <property type="project" value="UniProtKB-UniRule"/>
</dbReference>
<dbReference type="RefSeq" id="WP_078698931.1">
    <property type="nucleotide sequence ID" value="NZ_LT796768.1"/>
</dbReference>
<reference evidence="11" key="1">
    <citation type="submission" date="2017-02" db="EMBL/GenBank/DDBJ databases">
        <authorList>
            <person name="Varghese N."/>
            <person name="Submissions S."/>
        </authorList>
    </citation>
    <scope>NUCLEOTIDE SEQUENCE [LARGE SCALE GENOMIC DNA]</scope>
    <source>
        <strain evidence="11">9H-4</strain>
    </source>
</reference>
<comment type="catalytic activity">
    <reaction evidence="8">
        <text>apo-[ACP] + CoA = holo-[ACP] + adenosine 3',5'-bisphosphate + H(+)</text>
        <dbReference type="Rhea" id="RHEA:12068"/>
        <dbReference type="Rhea" id="RHEA-COMP:9685"/>
        <dbReference type="Rhea" id="RHEA-COMP:9690"/>
        <dbReference type="ChEBI" id="CHEBI:15378"/>
        <dbReference type="ChEBI" id="CHEBI:29999"/>
        <dbReference type="ChEBI" id="CHEBI:57287"/>
        <dbReference type="ChEBI" id="CHEBI:58343"/>
        <dbReference type="ChEBI" id="CHEBI:64479"/>
        <dbReference type="EC" id="2.7.8.7"/>
    </reaction>
</comment>
<dbReference type="Pfam" id="PF01648">
    <property type="entry name" value="ACPS"/>
    <property type="match status" value="1"/>
</dbReference>
<dbReference type="GO" id="GO:0008897">
    <property type="term" value="F:holo-[acyl-carrier-protein] synthase activity"/>
    <property type="evidence" value="ECO:0007669"/>
    <property type="project" value="UniProtKB-UniRule"/>
</dbReference>
<name>A0A1T4YTA4_9ACTN</name>
<organism evidence="10 11">
    <name type="scientific">Aeromicrobium choanae</name>
    <dbReference type="NCBI Taxonomy" id="1736691"/>
    <lineage>
        <taxon>Bacteria</taxon>
        <taxon>Bacillati</taxon>
        <taxon>Actinomycetota</taxon>
        <taxon>Actinomycetes</taxon>
        <taxon>Propionibacteriales</taxon>
        <taxon>Nocardioidaceae</taxon>
        <taxon>Aeromicrobium</taxon>
    </lineage>
</organism>
<dbReference type="InterPro" id="IPR037143">
    <property type="entry name" value="4-PPantetheinyl_Trfase_dom_sf"/>
</dbReference>
<evidence type="ECO:0000256" key="3">
    <source>
        <dbReference type="ARBA" id="ARBA00022723"/>
    </source>
</evidence>
<evidence type="ECO:0000256" key="8">
    <source>
        <dbReference type="HAMAP-Rule" id="MF_00101"/>
    </source>
</evidence>
<dbReference type="EMBL" id="LT796768">
    <property type="protein sequence ID" value="SKB04970.1"/>
    <property type="molecule type" value="Genomic_DNA"/>
</dbReference>
<evidence type="ECO:0000259" key="9">
    <source>
        <dbReference type="Pfam" id="PF01648"/>
    </source>
</evidence>
<dbReference type="STRING" id="1736691.SAMN06295964_0779"/>
<dbReference type="InterPro" id="IPR002582">
    <property type="entry name" value="ACPS"/>
</dbReference>
<keyword evidence="4 8" id="KW-0276">Fatty acid metabolism</keyword>
<dbReference type="Proteomes" id="UP000191040">
    <property type="component" value="Chromosome I"/>
</dbReference>
<evidence type="ECO:0000313" key="11">
    <source>
        <dbReference type="Proteomes" id="UP000191040"/>
    </source>
</evidence>
<sequence>MTPGVACGVDIVSVDRIRAAVERSGPRFLEKYWTQDELAYCAGRPERLAARWAAKEAAMKVLEGGFDRFDPLSIEVRRDAGGVPRLELAADAADHAREVGLASWSLSLSHEREHAVAMVTALRWPTSS</sequence>
<protein>
    <recommendedName>
        <fullName evidence="8">Holo-[acyl-carrier-protein] synthase</fullName>
        <shortName evidence="8">Holo-ACP synthase</shortName>
        <ecNumber evidence="8">2.7.8.7</ecNumber>
    </recommendedName>
    <alternativeName>
        <fullName evidence="8">4'-phosphopantetheinyl transferase AcpS</fullName>
    </alternativeName>
</protein>
<evidence type="ECO:0000256" key="1">
    <source>
        <dbReference type="ARBA" id="ARBA00022516"/>
    </source>
</evidence>
<dbReference type="OrthoDB" id="517356at2"/>
<dbReference type="AlphaFoldDB" id="A0A1T4YTA4"/>
<keyword evidence="7 8" id="KW-0275">Fatty acid biosynthesis</keyword>
<comment type="subcellular location">
    <subcellularLocation>
        <location evidence="8">Cytoplasm</location>
    </subcellularLocation>
</comment>
<dbReference type="InterPro" id="IPR004568">
    <property type="entry name" value="Ppantetheine-prot_Trfase_dom"/>
</dbReference>
<evidence type="ECO:0000256" key="7">
    <source>
        <dbReference type="ARBA" id="ARBA00023160"/>
    </source>
</evidence>
<proteinExistence type="inferred from homology"/>
<dbReference type="GO" id="GO:0005737">
    <property type="term" value="C:cytoplasm"/>
    <property type="evidence" value="ECO:0007669"/>
    <property type="project" value="UniProtKB-SubCell"/>
</dbReference>
<feature type="domain" description="4'-phosphopantetheinyl transferase" evidence="9">
    <location>
        <begin position="7"/>
        <end position="117"/>
    </location>
</feature>
<feature type="binding site" evidence="8">
    <location>
        <position position="56"/>
    </location>
    <ligand>
        <name>Mg(2+)</name>
        <dbReference type="ChEBI" id="CHEBI:18420"/>
    </ligand>
</feature>